<dbReference type="RefSeq" id="WP_147851219.1">
    <property type="nucleotide sequence ID" value="NZ_VDUZ01000052.1"/>
</dbReference>
<protein>
    <submittedName>
        <fullName evidence="1">Uncharacterized protein</fullName>
    </submittedName>
</protein>
<name>A0A5C8PBF6_9HYPH</name>
<dbReference type="EMBL" id="VDUZ01000052">
    <property type="protein sequence ID" value="TXL70888.1"/>
    <property type="molecule type" value="Genomic_DNA"/>
</dbReference>
<reference evidence="1 2" key="1">
    <citation type="submission" date="2019-06" db="EMBL/GenBank/DDBJ databases">
        <title>New taxonomy in bacterial strain CC-CFT640, isolated from vineyard.</title>
        <authorList>
            <person name="Lin S.-Y."/>
            <person name="Tsai C.-F."/>
            <person name="Young C.-C."/>
        </authorList>
    </citation>
    <scope>NUCLEOTIDE SEQUENCE [LARGE SCALE GENOMIC DNA]</scope>
    <source>
        <strain evidence="1 2">CC-CFT640</strain>
    </source>
</reference>
<keyword evidence="2" id="KW-1185">Reference proteome</keyword>
<dbReference type="Proteomes" id="UP000321638">
    <property type="component" value="Unassembled WGS sequence"/>
</dbReference>
<dbReference type="AlphaFoldDB" id="A0A5C8PBF6"/>
<accession>A0A5C8PBF6</accession>
<proteinExistence type="predicted"/>
<organism evidence="1 2">
    <name type="scientific">Vineibacter terrae</name>
    <dbReference type="NCBI Taxonomy" id="2586908"/>
    <lineage>
        <taxon>Bacteria</taxon>
        <taxon>Pseudomonadati</taxon>
        <taxon>Pseudomonadota</taxon>
        <taxon>Alphaproteobacteria</taxon>
        <taxon>Hyphomicrobiales</taxon>
        <taxon>Vineibacter</taxon>
    </lineage>
</organism>
<sequence>MRSTIVRTTTARTFDVLAVELTRRKDGHQALERRQRQRDGGIAASRDVLEFAQTLCEADLRIIAGPIEIREEGLPDDVAA</sequence>
<comment type="caution">
    <text evidence="1">The sequence shown here is derived from an EMBL/GenBank/DDBJ whole genome shotgun (WGS) entry which is preliminary data.</text>
</comment>
<evidence type="ECO:0000313" key="1">
    <source>
        <dbReference type="EMBL" id="TXL70888.1"/>
    </source>
</evidence>
<evidence type="ECO:0000313" key="2">
    <source>
        <dbReference type="Proteomes" id="UP000321638"/>
    </source>
</evidence>
<gene>
    <name evidence="1" type="ORF">FHP25_32745</name>
</gene>